<evidence type="ECO:0000313" key="1">
    <source>
        <dbReference type="EMBL" id="MCI64624.1"/>
    </source>
</evidence>
<organism evidence="1 2">
    <name type="scientific">Trifolium medium</name>
    <dbReference type="NCBI Taxonomy" id="97028"/>
    <lineage>
        <taxon>Eukaryota</taxon>
        <taxon>Viridiplantae</taxon>
        <taxon>Streptophyta</taxon>
        <taxon>Embryophyta</taxon>
        <taxon>Tracheophyta</taxon>
        <taxon>Spermatophyta</taxon>
        <taxon>Magnoliopsida</taxon>
        <taxon>eudicotyledons</taxon>
        <taxon>Gunneridae</taxon>
        <taxon>Pentapetalae</taxon>
        <taxon>rosids</taxon>
        <taxon>fabids</taxon>
        <taxon>Fabales</taxon>
        <taxon>Fabaceae</taxon>
        <taxon>Papilionoideae</taxon>
        <taxon>50 kb inversion clade</taxon>
        <taxon>NPAAA clade</taxon>
        <taxon>Hologalegina</taxon>
        <taxon>IRL clade</taxon>
        <taxon>Trifolieae</taxon>
        <taxon>Trifolium</taxon>
    </lineage>
</organism>
<feature type="non-terminal residue" evidence="1">
    <location>
        <position position="1"/>
    </location>
</feature>
<protein>
    <submittedName>
        <fullName evidence="1">Uncharacterized protein</fullName>
    </submittedName>
</protein>
<accession>A0A392TVA6</accession>
<dbReference type="Proteomes" id="UP000265520">
    <property type="component" value="Unassembled WGS sequence"/>
</dbReference>
<dbReference type="EMBL" id="LXQA010659877">
    <property type="protein sequence ID" value="MCI64624.1"/>
    <property type="molecule type" value="Genomic_DNA"/>
</dbReference>
<evidence type="ECO:0000313" key="2">
    <source>
        <dbReference type="Proteomes" id="UP000265520"/>
    </source>
</evidence>
<keyword evidence="2" id="KW-1185">Reference proteome</keyword>
<name>A0A392TVA6_9FABA</name>
<comment type="caution">
    <text evidence="1">The sequence shown here is derived from an EMBL/GenBank/DDBJ whole genome shotgun (WGS) entry which is preliminary data.</text>
</comment>
<sequence length="70" mass="7603">FSDVSGLLRSAGLKASGLSPLYLLIRLSPCDYVRTVTLERALMSAALFRGLLVLSSGFRVGGRSIRQFEL</sequence>
<reference evidence="1 2" key="1">
    <citation type="journal article" date="2018" name="Front. Plant Sci.">
        <title>Red Clover (Trifolium pratense) and Zigzag Clover (T. medium) - A Picture of Genomic Similarities and Differences.</title>
        <authorList>
            <person name="Dluhosova J."/>
            <person name="Istvanek J."/>
            <person name="Nedelnik J."/>
            <person name="Repkova J."/>
        </authorList>
    </citation>
    <scope>NUCLEOTIDE SEQUENCE [LARGE SCALE GENOMIC DNA]</scope>
    <source>
        <strain evidence="2">cv. 10/8</strain>
        <tissue evidence="1">Leaf</tissue>
    </source>
</reference>
<dbReference type="AlphaFoldDB" id="A0A392TVA6"/>
<proteinExistence type="predicted"/>